<sequence length="243" mass="27942">MIRITNLSYTHPSKHQALLNVNLYINKGEFISIIGPSGCGKTTLLKIIADLINDYSGEVLIDGKTPREYRELSNYGYIFQEPNLFPWRTIWQNVNLPLEIKKRKDSKKVDAVLNKVGLLKFKDFYPENVSGGMQQKTALARGLVMGPELLLMDEPFANLDEITKEKLGEELLSIWKKQKQTIVFITHSIFEAVFLSEKVVVMSLNGKIKEIVDIKISKLKNQDLRLNPEFFEYCGYLRKLLED</sequence>
<accession>A0A0G0BLB6</accession>
<dbReference type="InterPro" id="IPR003593">
    <property type="entry name" value="AAA+_ATPase"/>
</dbReference>
<dbReference type="AlphaFoldDB" id="A0A0G0BLB6"/>
<evidence type="ECO:0000256" key="3">
    <source>
        <dbReference type="ARBA" id="ARBA00022840"/>
    </source>
</evidence>
<name>A0A0G0BLB6_UNCC3</name>
<keyword evidence="1" id="KW-0813">Transport</keyword>
<dbReference type="SUPFAM" id="SSF52540">
    <property type="entry name" value="P-loop containing nucleoside triphosphate hydrolases"/>
    <property type="match status" value="1"/>
</dbReference>
<keyword evidence="3" id="KW-0067">ATP-binding</keyword>
<dbReference type="InterPro" id="IPR003439">
    <property type="entry name" value="ABC_transporter-like_ATP-bd"/>
</dbReference>
<keyword evidence="2" id="KW-0547">Nucleotide-binding</keyword>
<dbReference type="STRING" id="1618350.UR67_C0001G0122"/>
<dbReference type="InterPro" id="IPR050166">
    <property type="entry name" value="ABC_transporter_ATP-bind"/>
</dbReference>
<dbReference type="GO" id="GO:0016887">
    <property type="term" value="F:ATP hydrolysis activity"/>
    <property type="evidence" value="ECO:0007669"/>
    <property type="project" value="InterPro"/>
</dbReference>
<dbReference type="PANTHER" id="PTHR42788:SF13">
    <property type="entry name" value="ALIPHATIC SULFONATES IMPORT ATP-BINDING PROTEIN SSUB"/>
    <property type="match status" value="1"/>
</dbReference>
<protein>
    <submittedName>
        <fullName evidence="5">Taurine-transporting ATPase</fullName>
    </submittedName>
</protein>
<dbReference type="PROSITE" id="PS50893">
    <property type="entry name" value="ABC_TRANSPORTER_2"/>
    <property type="match status" value="1"/>
</dbReference>
<dbReference type="GO" id="GO:0005524">
    <property type="term" value="F:ATP binding"/>
    <property type="evidence" value="ECO:0007669"/>
    <property type="project" value="UniProtKB-KW"/>
</dbReference>
<organism evidence="5 6">
    <name type="scientific">candidate division CPR3 bacterium GW2011_GWF2_35_18</name>
    <dbReference type="NCBI Taxonomy" id="1618350"/>
    <lineage>
        <taxon>Bacteria</taxon>
        <taxon>Bacteria division CPR3</taxon>
    </lineage>
</organism>
<evidence type="ECO:0000256" key="2">
    <source>
        <dbReference type="ARBA" id="ARBA00022741"/>
    </source>
</evidence>
<dbReference type="CDD" id="cd03293">
    <property type="entry name" value="ABC_NrtD_SsuB_transporters"/>
    <property type="match status" value="1"/>
</dbReference>
<dbReference type="Pfam" id="PF00005">
    <property type="entry name" value="ABC_tran"/>
    <property type="match status" value="1"/>
</dbReference>
<feature type="domain" description="ABC transporter" evidence="4">
    <location>
        <begin position="2"/>
        <end position="229"/>
    </location>
</feature>
<dbReference type="SMART" id="SM00382">
    <property type="entry name" value="AAA"/>
    <property type="match status" value="1"/>
</dbReference>
<dbReference type="InterPro" id="IPR027417">
    <property type="entry name" value="P-loop_NTPase"/>
</dbReference>
<proteinExistence type="predicted"/>
<reference evidence="5 6" key="1">
    <citation type="journal article" date="2015" name="Nature">
        <title>rRNA introns, odd ribosomes, and small enigmatic genomes across a large radiation of phyla.</title>
        <authorList>
            <person name="Brown C.T."/>
            <person name="Hug L.A."/>
            <person name="Thomas B.C."/>
            <person name="Sharon I."/>
            <person name="Castelle C.J."/>
            <person name="Singh A."/>
            <person name="Wilkins M.J."/>
            <person name="Williams K.H."/>
            <person name="Banfield J.F."/>
        </authorList>
    </citation>
    <scope>NUCLEOTIDE SEQUENCE [LARGE SCALE GENOMIC DNA]</scope>
</reference>
<evidence type="ECO:0000313" key="5">
    <source>
        <dbReference type="EMBL" id="KKP70213.1"/>
    </source>
</evidence>
<dbReference type="EMBL" id="LBQB01000001">
    <property type="protein sequence ID" value="KKP70213.1"/>
    <property type="molecule type" value="Genomic_DNA"/>
</dbReference>
<dbReference type="Proteomes" id="UP000034581">
    <property type="component" value="Unassembled WGS sequence"/>
</dbReference>
<evidence type="ECO:0000313" key="6">
    <source>
        <dbReference type="Proteomes" id="UP000034581"/>
    </source>
</evidence>
<dbReference type="PANTHER" id="PTHR42788">
    <property type="entry name" value="TAURINE IMPORT ATP-BINDING PROTEIN-RELATED"/>
    <property type="match status" value="1"/>
</dbReference>
<dbReference type="Gene3D" id="3.40.50.300">
    <property type="entry name" value="P-loop containing nucleotide triphosphate hydrolases"/>
    <property type="match status" value="1"/>
</dbReference>
<gene>
    <name evidence="5" type="ORF">UR67_C0001G0122</name>
</gene>
<evidence type="ECO:0000259" key="4">
    <source>
        <dbReference type="PROSITE" id="PS50893"/>
    </source>
</evidence>
<comment type="caution">
    <text evidence="5">The sequence shown here is derived from an EMBL/GenBank/DDBJ whole genome shotgun (WGS) entry which is preliminary data.</text>
</comment>
<evidence type="ECO:0000256" key="1">
    <source>
        <dbReference type="ARBA" id="ARBA00022448"/>
    </source>
</evidence>